<dbReference type="PANTHER" id="PTHR45527:SF1">
    <property type="entry name" value="FATTY ACID SYNTHASE"/>
    <property type="match status" value="1"/>
</dbReference>
<dbReference type="NCBIfam" id="TIGR01733">
    <property type="entry name" value="AA-adenyl-dom"/>
    <property type="match status" value="4"/>
</dbReference>
<comment type="cofactor">
    <cofactor evidence="1">
        <name>pantetheine 4'-phosphate</name>
        <dbReference type="ChEBI" id="CHEBI:47942"/>
    </cofactor>
</comment>
<evidence type="ECO:0000313" key="7">
    <source>
        <dbReference type="EMBL" id="NMH96265.1"/>
    </source>
</evidence>
<dbReference type="NCBIfam" id="NF003417">
    <property type="entry name" value="PRK04813.1"/>
    <property type="match status" value="5"/>
</dbReference>
<feature type="compositionally biased region" description="Polar residues" evidence="5">
    <location>
        <begin position="1"/>
        <end position="11"/>
    </location>
</feature>
<feature type="region of interest" description="Disordered" evidence="5">
    <location>
        <begin position="1"/>
        <end position="30"/>
    </location>
</feature>
<dbReference type="InterPro" id="IPR025110">
    <property type="entry name" value="AMP-bd_C"/>
</dbReference>
<proteinExistence type="predicted"/>
<dbReference type="InterPro" id="IPR020845">
    <property type="entry name" value="AMP-binding_CS"/>
</dbReference>
<evidence type="ECO:0000313" key="8">
    <source>
        <dbReference type="Proteomes" id="UP000820669"/>
    </source>
</evidence>
<feature type="domain" description="Carrier" evidence="6">
    <location>
        <begin position="3081"/>
        <end position="3156"/>
    </location>
</feature>
<dbReference type="Proteomes" id="UP000820669">
    <property type="component" value="Unassembled WGS sequence"/>
</dbReference>
<dbReference type="Gene3D" id="3.30.559.30">
    <property type="entry name" value="Nonribosomal peptide synthetase, condensation domain"/>
    <property type="match status" value="4"/>
</dbReference>
<dbReference type="SUPFAM" id="SSF56801">
    <property type="entry name" value="Acetyl-CoA synthetase-like"/>
    <property type="match status" value="4"/>
</dbReference>
<protein>
    <submittedName>
        <fullName evidence="7">Amino acid adenylation domain-containing protein</fullName>
    </submittedName>
</protein>
<dbReference type="Gene3D" id="3.30.559.10">
    <property type="entry name" value="Chloramphenicol acetyltransferase-like domain"/>
    <property type="match status" value="4"/>
</dbReference>
<evidence type="ECO:0000256" key="2">
    <source>
        <dbReference type="ARBA" id="ARBA00022450"/>
    </source>
</evidence>
<dbReference type="PANTHER" id="PTHR45527">
    <property type="entry name" value="NONRIBOSOMAL PEPTIDE SYNTHETASE"/>
    <property type="match status" value="1"/>
</dbReference>
<dbReference type="SUPFAM" id="SSF53335">
    <property type="entry name" value="S-adenosyl-L-methionine-dependent methyltransferases"/>
    <property type="match status" value="1"/>
</dbReference>
<dbReference type="InterPro" id="IPR029063">
    <property type="entry name" value="SAM-dependent_MTases_sf"/>
</dbReference>
<evidence type="ECO:0000256" key="1">
    <source>
        <dbReference type="ARBA" id="ARBA00001957"/>
    </source>
</evidence>
<dbReference type="Pfam" id="PF00501">
    <property type="entry name" value="AMP-binding"/>
    <property type="match status" value="4"/>
</dbReference>
<dbReference type="Gene3D" id="2.30.38.10">
    <property type="entry name" value="Luciferase, Domain 3"/>
    <property type="match status" value="3"/>
</dbReference>
<dbReference type="Gene3D" id="3.30.300.30">
    <property type="match status" value="5"/>
</dbReference>
<feature type="compositionally biased region" description="Basic and acidic residues" evidence="5">
    <location>
        <begin position="13"/>
        <end position="24"/>
    </location>
</feature>
<keyword evidence="2" id="KW-0596">Phosphopantetheine</keyword>
<reference evidence="7 8" key="1">
    <citation type="submission" date="2020-04" db="EMBL/GenBank/DDBJ databases">
        <authorList>
            <person name="Klaysubun C."/>
            <person name="Duangmal K."/>
            <person name="Lipun K."/>
        </authorList>
    </citation>
    <scope>NUCLEOTIDE SEQUENCE [LARGE SCALE GENOMIC DNA]</scope>
    <source>
        <strain evidence="7 8">K10HN5</strain>
    </source>
</reference>
<feature type="domain" description="Carrier" evidence="6">
    <location>
        <begin position="2014"/>
        <end position="2088"/>
    </location>
</feature>
<dbReference type="InterPro" id="IPR013217">
    <property type="entry name" value="Methyltransf_12"/>
</dbReference>
<evidence type="ECO:0000256" key="4">
    <source>
        <dbReference type="ARBA" id="ARBA00022737"/>
    </source>
</evidence>
<dbReference type="Gene3D" id="3.40.50.980">
    <property type="match status" value="6"/>
</dbReference>
<dbReference type="Pfam" id="PF08242">
    <property type="entry name" value="Methyltransf_12"/>
    <property type="match status" value="1"/>
</dbReference>
<comment type="caution">
    <text evidence="7">The sequence shown here is derived from an EMBL/GenBank/DDBJ whole genome shotgun (WGS) entry which is preliminary data.</text>
</comment>
<dbReference type="InterPro" id="IPR042099">
    <property type="entry name" value="ANL_N_sf"/>
</dbReference>
<dbReference type="InterPro" id="IPR010071">
    <property type="entry name" value="AA_adenyl_dom"/>
</dbReference>
<dbReference type="SUPFAM" id="SSF52777">
    <property type="entry name" value="CoA-dependent acyltransferases"/>
    <property type="match status" value="8"/>
</dbReference>
<dbReference type="Gene3D" id="3.40.50.150">
    <property type="entry name" value="Vaccinia Virus protein VP39"/>
    <property type="match status" value="1"/>
</dbReference>
<evidence type="ECO:0000259" key="6">
    <source>
        <dbReference type="PROSITE" id="PS50075"/>
    </source>
</evidence>
<dbReference type="InterPro" id="IPR045851">
    <property type="entry name" value="AMP-bd_C_sf"/>
</dbReference>
<name>A0ABX1S3V7_9PSEU</name>
<dbReference type="PROSITE" id="PS00012">
    <property type="entry name" value="PHOSPHOPANTETHEINE"/>
    <property type="match status" value="3"/>
</dbReference>
<dbReference type="SMART" id="SM00823">
    <property type="entry name" value="PKS_PP"/>
    <property type="match status" value="4"/>
</dbReference>
<organism evidence="7 8">
    <name type="scientific">Pseudonocardia acidicola</name>
    <dbReference type="NCBI Taxonomy" id="2724939"/>
    <lineage>
        <taxon>Bacteria</taxon>
        <taxon>Bacillati</taxon>
        <taxon>Actinomycetota</taxon>
        <taxon>Actinomycetes</taxon>
        <taxon>Pseudonocardiales</taxon>
        <taxon>Pseudonocardiaceae</taxon>
        <taxon>Pseudonocardia</taxon>
    </lineage>
</organism>
<dbReference type="InterPro" id="IPR006162">
    <property type="entry name" value="Ppantetheine_attach_site"/>
</dbReference>
<keyword evidence="8" id="KW-1185">Reference proteome</keyword>
<dbReference type="Gene3D" id="3.40.50.12780">
    <property type="entry name" value="N-terminal domain of ligase-like"/>
    <property type="match status" value="1"/>
</dbReference>
<dbReference type="InterPro" id="IPR023213">
    <property type="entry name" value="CAT-like_dom_sf"/>
</dbReference>
<dbReference type="SUPFAM" id="SSF47336">
    <property type="entry name" value="ACP-like"/>
    <property type="match status" value="4"/>
</dbReference>
<dbReference type="Pfam" id="PF00668">
    <property type="entry name" value="Condensation"/>
    <property type="match status" value="4"/>
</dbReference>
<dbReference type="Pfam" id="PF13193">
    <property type="entry name" value="AMP-binding_C"/>
    <property type="match status" value="3"/>
</dbReference>
<accession>A0ABX1S3V7</accession>
<dbReference type="InterPro" id="IPR001242">
    <property type="entry name" value="Condensation_dom"/>
</dbReference>
<dbReference type="CDD" id="cd02440">
    <property type="entry name" value="AdoMet_MTases"/>
    <property type="match status" value="1"/>
</dbReference>
<gene>
    <name evidence="7" type="ORF">HF526_02840</name>
</gene>
<dbReference type="Gene3D" id="1.10.1200.10">
    <property type="entry name" value="ACP-like"/>
    <property type="match status" value="4"/>
</dbReference>
<feature type="region of interest" description="Disordered" evidence="5">
    <location>
        <begin position="4272"/>
        <end position="4295"/>
    </location>
</feature>
<keyword evidence="3" id="KW-0597">Phosphoprotein</keyword>
<feature type="region of interest" description="Disordered" evidence="5">
    <location>
        <begin position="325"/>
        <end position="344"/>
    </location>
</feature>
<evidence type="ECO:0000256" key="5">
    <source>
        <dbReference type="SAM" id="MobiDB-lite"/>
    </source>
</evidence>
<dbReference type="InterPro" id="IPR036736">
    <property type="entry name" value="ACP-like_sf"/>
</dbReference>
<keyword evidence="4" id="KW-0677">Repeat</keyword>
<dbReference type="CDD" id="cd05930">
    <property type="entry name" value="A_NRPS"/>
    <property type="match status" value="1"/>
</dbReference>
<dbReference type="CDD" id="cd19540">
    <property type="entry name" value="LCL_NRPS-like"/>
    <property type="match status" value="1"/>
</dbReference>
<dbReference type="PROSITE" id="PS50075">
    <property type="entry name" value="CARRIER"/>
    <property type="match status" value="4"/>
</dbReference>
<evidence type="ECO:0000256" key="3">
    <source>
        <dbReference type="ARBA" id="ARBA00022553"/>
    </source>
</evidence>
<dbReference type="InterPro" id="IPR009081">
    <property type="entry name" value="PP-bd_ACP"/>
</dbReference>
<dbReference type="InterPro" id="IPR020806">
    <property type="entry name" value="PKS_PP-bd"/>
</dbReference>
<dbReference type="InterPro" id="IPR000873">
    <property type="entry name" value="AMP-dep_synth/lig_dom"/>
</dbReference>
<dbReference type="Pfam" id="PF00550">
    <property type="entry name" value="PP-binding"/>
    <property type="match status" value="4"/>
</dbReference>
<dbReference type="CDD" id="cd17646">
    <property type="entry name" value="A_NRPS_AB3403-like"/>
    <property type="match status" value="1"/>
</dbReference>
<feature type="domain" description="Carrier" evidence="6">
    <location>
        <begin position="4128"/>
        <end position="4203"/>
    </location>
</feature>
<sequence length="4616" mass="488015">MEPMVTTTSETSENDRHPMTDRQRGGGSGGASTWPALFAAQVRRAPDAVAVVLEDTSLTYAELDARANRLAHVLRGRGAGPERVVGLALPRSIDMVVAQVAVLKAGAAYLPIDPDHPAQRISYMIADADPAVVVATTALAGELGAAQAPVLLLDDPGTRRELAAAPASDPAPALRVHNAAYVIYTSGSTGRPKGVVLSHTGVAKLVATQTERFGVGPDSRILQFASPSFDVAFWDLCLALLSGGRLVVVPAERRVPGPELADYAHAHGVTFMILPPALLAAMPPDVTLPSATLLAGTERVSPELVARWGRGRRMFNAYGPTEATVNSTLGESHPDRLRGTSVPIGVPDPMTTAYVLDDRLRPAPAGEPGELYLGGPGLARGYLGRPDLTAERFVADPGRPGERMYRTGDVVRRDADGVLDFLGRVDDQVKIRGYRIEPGEIESVLAGHPGVAQATVQVREDRPGDRRLVAYVVPQTAAPAGDEQVGAWKELHELLYAAADERSAAFEDGFAGWNSTYDGAPIPRSAMRAWRDATVARIRALAPRRVLEIGVGSGLLLTELAPDCELYRGIDLSEEAIAALRRRVDADPVLAGRVELEARAAHEIGGEPGSFDTIVINSVAQYFPGAAYLIDVLRRAAALLAPGGAIFVGDVRHRGLLRVFRAGVAAARGGAADPIALRRAVDAGVAWEGELLCEPDFFPALRSVLPELTAVDLEIKRATAHDELSRYRYDVVLRVAGDGGDPVATAPAEVLWAGSGTGAAEAAGPAGHVAAGTVRDLATLAAHLRGHRPAALRVTGVPNARLAPDLRALQAVDGGAGPGPGVDPEELHALGAELGYRTAATWTADAGDGRIDVVFAAPGAVAGPAYRPGRGTDPAALANVPAPFRDVNALVATVREHLRDRLPDYLVPAAVVALPTLPVMANGKLDRAALPAPDLAAQVTGHRPRTPREQLLCALFAEVLGMPGIGVDDDFFALGGDSIVTIQLVVRARAAGLLVTPRQVFTARTVAGLAPVATVRAGAPAPDTGPLAELDTPARLELAGIGEIADVWPVSALQEGFFFHAALDAEGPDVYTIQEVFDLAGPEIDVAALRAAAQDLLDRHPQLRAGFAQLADGRVVQAVAARVALPWDEVDLSGLVPADQDRRAAAVIDADRARRFDLARPPLLRATLLRLEPGRARLVLTFQHIVLDGWSVVVLVRDLLAAYRARVAAAPVPADDGALARHREWFGRLAGRDADAAREAWRAELAGLDEPTRLLPAVVPGPPPGGPGAGRHAQLRFTLDERATTMLVTAARGRGLTLGTALHGAWGLLLGQLTGRRDVVFGSTVSGRDADVDGLESAVGLFINTIPVRLRWEPGEPLAAPLRRLQQAQTGLLDHQHLGLGELQRLAGLPELFDSLVVIENYPRDQEPGAGLRVEGVEVLDAVHYPVALIVGTGPQLDLTLKYDPTRVPEDAASLLAEQLRRTLDALAADLDAPVASIPLRAAADPGACTAPGGAVHDVPAATLTGLIAAQAARTPDATAVVAADATLTYAELDRRAGELAGRLQAAGAGPDRVVAVAVPRSAGLMVALLGVLRSGAAYLPLDLDYPAERLEFMLADAAAGIVVTTADAAARVPAVPGVRMLLVEDTGEVVAGAVATAGDHAAYLIYTSGSTGRPKGVVVTHRAIVNRLAWMQHEYGLGAGDRVLQKTPASFDVSVWEFFWALCTGAAVVLARPGGHRDPGYLAGLVRDGRITTMHFVPSMLEAFLAADEVTADPSWAASLRRVFSSGEALPAPVAARWLELTGVPLHNLYGPTEAAVDVTYFPCSGDDGASVPIGRPVWNTRLHVLDPCLRPVADGMPGELYLAGVQLARGYHARPGLTADRFVADPERAGERMYRTGDVVRRRPDGALEYLGRSDQQVKVRGNRIELGEIEAALTGLPEVARAAVVARRDSAAHTLVAYVVPAAGAARGPGAPPATPDPALLRAALAAALPEPMVPSAFVLLDDLPLTPSGKLDRAALPAPLAPVPAGPVREPRTDPERVLCAVFAEVLGVPGIGVDDDFFALGGDSISSISVSSRARRAGLPVAPQDVFTGRTPAGIAALAGAADAPAAAALPAVGEAELDQVRRVSPVPVAEVWPLSPLQDGLFFHASLAGAGADVYTIQETIDLDHRLDLDRLRAACATVLDRNASVRAGFTSEDLDGPVQFVAAELEPPVSEVDLSGLADAERDARLAELMAADRATCFDLARPPLFRLLLVRLGDRDRLVINRHLLLWDGWSAWLFVEQLFAAYHGDPPAPAGSYRDHLAWLAAQDTDAAATAWRTALSGLDEPTLVAPAAGPARVPPRTLDVELPAATAERLRALTREHGLTANTVLSTVWGLVLGAATGRDDVVFGTAVAGRPAAVADVETTVGLFLNTVPARMAFAPGEPVLDLLRRVQAERLALLPHESLGLGEIQRAAGHRRLFDTLFVYRPEGGDKRVAELGARYGITTMANVDATHYPLNLIVTPGERIRLSLAHLPDIVDGAAAQTYLDRFLLLLDQLLADPGVPAARLDALLPAERAAIVAGRAGAEQAIGTDTIADLLAQRAARIPDDTALVAGGQRLSYAELDAAIDRTARLLLARGAGPETVVALGLPRSAETVIALFAVLRTGAAYLPLELDHPVERLVATLADAAPVCLLTVARVGGSLAAAGVPAVVLDDPAVAAERAALPAGPLSDAELGRFARSNPDRLEFPAYVIYTSGSTGRPKGVVTPYRGLTNMQLNHRAEIFDPVLDAAGGRRLRIAHTVSFAFDMSWEELLWLVEGHEVHVCDEELRRDAEALVGYCDAHAIDVVNVTPTYAAALIEVGLLAGGAGRHRPPLVLLGGEAVSDAVWAALRDTPGTCGYNLYGPTEYTINALGGGTADSATPTVGRPIVNTRAHVLDGWLRPVPDGVPGELYIAGAGLARGYLDRFALTAERFVADPHTPGGRMYRTGDLVRRRPDGTLDFLGRTDDQVKIRGYRVEPGEVAAALTAHPAVAQAAVIADRSGPGGIARLVGYVVLEPGAAEPPLREHLRERLPDHMVPVAVVALDALPLTVNGKLDTAALPRPDITPAGGGRAPRGRHEQLLCELFAQVLGLDRVGVDDDFFDLGGHSLLATRLLSRARTALAAELVLRDLFEAPTVAALALRAARRSGAARPELRPVQRPDRLPLSAAQQRLWLIQQMEGTSAAYNFPLVLRLRGDLNAAALDAALHDVVARHETLRTVFTPDEGGVPVQRILAGARVPFARLDAGADELDDLVRAELERPFDLATELPLRATLITVRPGEHVLVLLLHHITTDEWSDRPFLTDLATAYRARRAGQAPAFTPLAVGYADYALWHEELLGDAGDPTSLAARQLDFWHATLDGAPDELVLPTDRSRPARPTFRGGTVEVPLDPDTCAGLRGIARETGGSMFMVLHAAVAALLHRLGAGTDIPLGAPIAGRTDERLDDLVGFFVNTLVLRTDLSGAPGFAELTARVRDADLAAFSHADVPHQAVVERLNPPRALARNPLFQVMVGHHARSGELLDLPGVRVTEEPTGATAAKFDLVFSFAEQLDTGAVTLHLEYAADLFDRDTAERLGDRFAVLARTVAADPAIPLDEIEVFIDDEHTLVLDVFTATARTVDEETLIDAFERWARSTPEAVAVADAARSVTYAQLDALAEGAADLLAAHGVGAEDVVGVAMPRSADMVAVVLGVLKLGAAWLPLDLKHPSERIAYVLADSGARTLVATPAESARIPGLDGLSRVLLPETGPRPGGPTARRRPAGLDHAAYVIYTSGSTGRPKGVVVAHEGIGSLAATAADRMGVTADSRILQFASVGFDVAAFELTMSLTLGARLVILPDEARVAGPALTDFLREQRISHAILPPSLVAALPPGCAIPDGTTVLVGTETVPPDLIGRWAARLDLFAAYGLTEATVNSTLWRAEPGWRAPVPIGRPDPNTTAYVLDERLRPVPPGVAGDLYVAGRGLARGYLGRPGLTAERFVASPFGPPGARMYRTGDRARWRRDGNLDFLGRTDDQVKIRGFRIELGEVADALTGHDAVNQAVVVAEKDGDLTRLIGYVVPAGEPADPAVLRAHVAERLPEYMVPATVVTLDGPVPLTPNGKLDRRALPAPDWSALIGAGRPETPEQQTLAELFAEVLHLPEVGIHDSFFDLGGHSMASMRLIGRVRVAFGADLTIRDVFDAPTVAALARLIGERGTSGGRPVLVRSDPPGQAEPLAPVQRWRWSRHRATRRPDHALVLRPDRAYDAAALEAALADVARRHEPLRTVFGDDGGEPRRRVRGTGPALQRTHEPDLEAALTVLAAAPFDLTAEPPLRAHLLTGPAGEQALLLVLHYLGVDEWSVVPLLRDLGRAYAARCEGRAPDWEPLPVSYTDYARWARRLPVDGRFWPATLHGVPTTLSLGVPAAEDDDRAAAIAFVLDPALRRGVDALARRTRTSMFMVLQAALATVLTRSGAGTDLPIASFTAGRSEAALVDLVGCFAGMLVLRTDTAGASGFDELLARIRAANLGALEHQDVAFADVAAATGLHRPPVLLVHHEEAGMATEQGVLGRLDAVPVGGTAADLTLSFYESAGDAPVHAELTHRLARFDRDTAAGLVEQLLRVLRDATA</sequence>
<feature type="domain" description="Carrier" evidence="6">
    <location>
        <begin position="943"/>
        <end position="1017"/>
    </location>
</feature>
<dbReference type="PROSITE" id="PS00455">
    <property type="entry name" value="AMP_BINDING"/>
    <property type="match status" value="4"/>
</dbReference>
<dbReference type="EMBL" id="JAAXLA010000003">
    <property type="protein sequence ID" value="NMH96265.1"/>
    <property type="molecule type" value="Genomic_DNA"/>
</dbReference>